<feature type="domain" description="N-acetylmuramoyl-L-alanine amidase" evidence="1">
    <location>
        <begin position="4"/>
        <end position="118"/>
    </location>
</feature>
<proteinExistence type="predicted"/>
<protein>
    <submittedName>
        <fullName evidence="2">N-acetylmuramoyl-L-alanine amidase</fullName>
    </submittedName>
</protein>
<dbReference type="RefSeq" id="WP_258387290.1">
    <property type="nucleotide sequence ID" value="NZ_CP091430.1"/>
</dbReference>
<dbReference type="CDD" id="cd06583">
    <property type="entry name" value="PGRP"/>
    <property type="match status" value="1"/>
</dbReference>
<reference evidence="2" key="1">
    <citation type="submission" date="2022-01" db="EMBL/GenBank/DDBJ databases">
        <title>Paenibacillus spongiae sp. nov., isolated from marine sponge.</title>
        <authorList>
            <person name="Li Z."/>
            <person name="Zhang M."/>
        </authorList>
    </citation>
    <scope>NUCLEOTIDE SEQUENCE</scope>
    <source>
        <strain evidence="2">PHS-Z3</strain>
    </source>
</reference>
<keyword evidence="3" id="KW-1185">Reference proteome</keyword>
<accession>A0ABY5SBB8</accession>
<dbReference type="InterPro" id="IPR036505">
    <property type="entry name" value="Amidase/PGRP_sf"/>
</dbReference>
<dbReference type="Gene3D" id="3.40.80.10">
    <property type="entry name" value="Peptidoglycan recognition protein-like"/>
    <property type="match status" value="1"/>
</dbReference>
<dbReference type="Proteomes" id="UP001057877">
    <property type="component" value="Chromosome"/>
</dbReference>
<evidence type="ECO:0000313" key="2">
    <source>
        <dbReference type="EMBL" id="UVI31226.1"/>
    </source>
</evidence>
<name>A0ABY5SBB8_9BACL</name>
<evidence type="ECO:0000259" key="1">
    <source>
        <dbReference type="Pfam" id="PF01510"/>
    </source>
</evidence>
<sequence length="236" mass="26234">MSFTDIKRIVVHHMASEAPLRNQALYHVNSHHWPGIAYKLCVSDGVLYQTNDLLSYTTHAKGANTDSIGIAVKADLSKRPMTETERQLLYAGILTLLEIWPNAAIVGHNEVSATSCPCTDMKVIRSDIELLKKKIAEQEDYAGSVSAECVRCYAIKERVNELGSRLKDPKWGEAAEMKLEWLYPVIDVVGGDKTPLGVVNRVLEIYKTAMGSGVYSSEGVRKLLLFEPLMNERGLL</sequence>
<dbReference type="InterPro" id="IPR002502">
    <property type="entry name" value="Amidase_domain"/>
</dbReference>
<organism evidence="2 3">
    <name type="scientific">Paenibacillus spongiae</name>
    <dbReference type="NCBI Taxonomy" id="2909671"/>
    <lineage>
        <taxon>Bacteria</taxon>
        <taxon>Bacillati</taxon>
        <taxon>Bacillota</taxon>
        <taxon>Bacilli</taxon>
        <taxon>Bacillales</taxon>
        <taxon>Paenibacillaceae</taxon>
        <taxon>Paenibacillus</taxon>
    </lineage>
</organism>
<dbReference type="SUPFAM" id="SSF55846">
    <property type="entry name" value="N-acetylmuramoyl-L-alanine amidase-like"/>
    <property type="match status" value="1"/>
</dbReference>
<gene>
    <name evidence="2" type="ORF">L1F29_05115</name>
</gene>
<dbReference type="EMBL" id="CP091430">
    <property type="protein sequence ID" value="UVI31226.1"/>
    <property type="molecule type" value="Genomic_DNA"/>
</dbReference>
<dbReference type="Pfam" id="PF01510">
    <property type="entry name" value="Amidase_2"/>
    <property type="match status" value="1"/>
</dbReference>
<evidence type="ECO:0000313" key="3">
    <source>
        <dbReference type="Proteomes" id="UP001057877"/>
    </source>
</evidence>